<sequence>MKKHLYQVPENKKIRVIIDTDANAEGDDQFAIVHALLTPKFDVVGIIAEHYGQPDSMNASYDEIIKILKIMGLDGTIPVYRGAEQALNDTQNGIDSEGAHCIVAESLKQDHRPLFILNIGAITNLASAILINPEIQDRLLAVWIGGGPYPNGHLDFNLANDINAANVVLHSTTELWQIPLSAYTMMEVSFYELFERVKPYGEIGDYLFNNLLRVNEIECKLTFDDMPFAKNYSHAAKTMLIRSGEGWSLGDNPAVGVLITPQLKNSEIINARTINKDGTYGDLINNRMIRVHHSIDSRVILEDLFCKIKYHYGL</sequence>
<dbReference type="PANTHER" id="PTHR46190:SF1">
    <property type="entry name" value="SI:CH211-201H21.5"/>
    <property type="match status" value="1"/>
</dbReference>
<reference evidence="3" key="1">
    <citation type="submission" date="2023-07" db="EMBL/GenBank/DDBJ databases">
        <title>Molecular identification of indigenous halophilic bacteria isolated from red sea cost, biodegradation of synthetic dyes and assessment of degraded metabolite toxicity.</title>
        <authorList>
            <person name="Chaieb K."/>
            <person name="Altayb H.N."/>
        </authorList>
    </citation>
    <scope>NUCLEOTIDE SEQUENCE [LARGE SCALE GENOMIC DNA]</scope>
    <source>
        <strain evidence="3">K20</strain>
    </source>
</reference>
<dbReference type="RefSeq" id="WP_225249504.1">
    <property type="nucleotide sequence ID" value="NZ_JAIWIU010000015.1"/>
</dbReference>
<dbReference type="Pfam" id="PF01156">
    <property type="entry name" value="IU_nuc_hydro"/>
    <property type="match status" value="1"/>
</dbReference>
<accession>A0ABS7YH84</accession>
<gene>
    <name evidence="2" type="ORF">LDJ79_02855</name>
</gene>
<keyword evidence="2" id="KW-0378">Hydrolase</keyword>
<keyword evidence="3" id="KW-1185">Reference proteome</keyword>
<dbReference type="SUPFAM" id="SSF53590">
    <property type="entry name" value="Nucleoside hydrolase"/>
    <property type="match status" value="1"/>
</dbReference>
<evidence type="ECO:0000313" key="2">
    <source>
        <dbReference type="EMBL" id="MCA2015033.1"/>
    </source>
</evidence>
<feature type="domain" description="Inosine/uridine-preferring nucleoside hydrolase" evidence="1">
    <location>
        <begin position="16"/>
        <end position="284"/>
    </location>
</feature>
<evidence type="ECO:0000313" key="3">
    <source>
        <dbReference type="Proteomes" id="UP001199044"/>
    </source>
</evidence>
<dbReference type="EMBL" id="JAIWIU010000015">
    <property type="protein sequence ID" value="MCA2015033.1"/>
    <property type="molecule type" value="Genomic_DNA"/>
</dbReference>
<evidence type="ECO:0000259" key="1">
    <source>
        <dbReference type="Pfam" id="PF01156"/>
    </source>
</evidence>
<dbReference type="InterPro" id="IPR052775">
    <property type="entry name" value="IUN_hydrolase"/>
</dbReference>
<dbReference type="InterPro" id="IPR036452">
    <property type="entry name" value="Ribo_hydro-like"/>
</dbReference>
<name>A0ABS7YH84_9VIBR</name>
<dbReference type="Proteomes" id="UP001199044">
    <property type="component" value="Unassembled WGS sequence"/>
</dbReference>
<dbReference type="PANTHER" id="PTHR46190">
    <property type="entry name" value="SI:CH211-201H21.5-RELATED"/>
    <property type="match status" value="1"/>
</dbReference>
<dbReference type="GO" id="GO:0016787">
    <property type="term" value="F:hydrolase activity"/>
    <property type="evidence" value="ECO:0007669"/>
    <property type="project" value="UniProtKB-KW"/>
</dbReference>
<comment type="caution">
    <text evidence="2">The sequence shown here is derived from an EMBL/GenBank/DDBJ whole genome shotgun (WGS) entry which is preliminary data.</text>
</comment>
<dbReference type="InterPro" id="IPR001910">
    <property type="entry name" value="Inosine/uridine_hydrolase_dom"/>
</dbReference>
<organism evidence="2 3">
    <name type="scientific">Vibrio tritonius</name>
    <dbReference type="NCBI Taxonomy" id="1435069"/>
    <lineage>
        <taxon>Bacteria</taxon>
        <taxon>Pseudomonadati</taxon>
        <taxon>Pseudomonadota</taxon>
        <taxon>Gammaproteobacteria</taxon>
        <taxon>Vibrionales</taxon>
        <taxon>Vibrionaceae</taxon>
        <taxon>Vibrio</taxon>
    </lineage>
</organism>
<dbReference type="Gene3D" id="3.90.245.10">
    <property type="entry name" value="Ribonucleoside hydrolase-like"/>
    <property type="match status" value="1"/>
</dbReference>
<protein>
    <submittedName>
        <fullName evidence="2">Nucleoside hydrolase</fullName>
    </submittedName>
</protein>
<proteinExistence type="predicted"/>